<comment type="similarity">
    <text evidence="1">Belongs to the TFP11/STIP family.</text>
</comment>
<dbReference type="Proteomes" id="UP000288859">
    <property type="component" value="Unassembled WGS sequence"/>
</dbReference>
<dbReference type="PANTHER" id="PTHR23329">
    <property type="entry name" value="TUFTELIN-INTERACTING PROTEIN 11-RELATED"/>
    <property type="match status" value="1"/>
</dbReference>
<protein>
    <recommendedName>
        <fullName evidence="3">G-patch domain-containing protein</fullName>
    </recommendedName>
</protein>
<feature type="compositionally biased region" description="Acidic residues" evidence="2">
    <location>
        <begin position="93"/>
        <end position="103"/>
    </location>
</feature>
<reference evidence="4 5" key="1">
    <citation type="submission" date="2017-03" db="EMBL/GenBank/DDBJ databases">
        <title>Genomes of endolithic fungi from Antarctica.</title>
        <authorList>
            <person name="Coleine C."/>
            <person name="Masonjones S."/>
            <person name="Stajich J.E."/>
        </authorList>
    </citation>
    <scope>NUCLEOTIDE SEQUENCE [LARGE SCALE GENOMIC DNA]</scope>
    <source>
        <strain evidence="4 5">CCFEE 6314</strain>
    </source>
</reference>
<dbReference type="Pfam" id="PF07842">
    <property type="entry name" value="GCFC"/>
    <property type="match status" value="1"/>
</dbReference>
<dbReference type="PANTHER" id="PTHR23329:SF1">
    <property type="entry name" value="TUFTELIN-INTERACTING PROTEIN 11"/>
    <property type="match status" value="1"/>
</dbReference>
<name>A0A438MR55_EXOME</name>
<sequence>MSDSSDDDQPLDLRDYDEDDSEDDRPAKRRKTTKILRNRAPAFVKSSAQEEEDQEDEDEDDIDDERPSMGLGSGLGGQAGLGMSGFRNSFDIGEYDQDADADATNESYNMSAQSQPEKPSGQGPSAFGAGGKIQKNSFAARMMAKMGYSEGQGLGKTGQGITAPIQAKVLSSRAGLGQGGSAEEPRRKSDRKEGKPASRTSTPGASTPRIKAPPKAKYAVTAIESRGLHIPETMKQIIVDATGAETRTLTSLSGFSTPTREASPGPNLEAAKATARIKLQLQAFADAWDSTKELEARLETEDTQLGAALTLHDQEIQRYNEIASAFERVTVDDSMESRDWSSCISRLQTIQSKYAIYIQDLSLPELTAACLETPFRREMAEWDPLDDPTHLIASLRSISPLLEVDKSINVKHRKRTTYFESLLLLHWYPLVRAALTKNWNIYDPDPAVRFITAWTSSSPTSETSPESPPSPMVPSWLLYKLLHEAILPRLIEGVKRFPRTVESTSTSLTMPNSSRSKSKKAPPLHEWLFDWWTLLSSSELDLERFPELQSLVKSKVDSDSWPMWKPLLGSKSSQGDKRSKLASQTYSSSTFKSDSAAAPQTSTIEDEISFKTIVEDWCSENNLLLHSSHKSDTFGRMLYRLQDAEARNRGVLVYLEDDVVFGVQGDPYALDDRLVRLARGGGG</sequence>
<evidence type="ECO:0000313" key="5">
    <source>
        <dbReference type="Proteomes" id="UP000288859"/>
    </source>
</evidence>
<feature type="compositionally biased region" description="Acidic residues" evidence="2">
    <location>
        <begin position="1"/>
        <end position="23"/>
    </location>
</feature>
<dbReference type="GO" id="GO:0000390">
    <property type="term" value="P:spliceosomal complex disassembly"/>
    <property type="evidence" value="ECO:0007669"/>
    <property type="project" value="InterPro"/>
</dbReference>
<dbReference type="PROSITE" id="PS50174">
    <property type="entry name" value="G_PATCH"/>
    <property type="match status" value="1"/>
</dbReference>
<dbReference type="InterPro" id="IPR022783">
    <property type="entry name" value="GCFC_dom"/>
</dbReference>
<feature type="compositionally biased region" description="Basic and acidic residues" evidence="2">
    <location>
        <begin position="183"/>
        <end position="196"/>
    </location>
</feature>
<organism evidence="4 5">
    <name type="scientific">Exophiala mesophila</name>
    <name type="common">Black yeast-like fungus</name>
    <dbReference type="NCBI Taxonomy" id="212818"/>
    <lineage>
        <taxon>Eukaryota</taxon>
        <taxon>Fungi</taxon>
        <taxon>Dikarya</taxon>
        <taxon>Ascomycota</taxon>
        <taxon>Pezizomycotina</taxon>
        <taxon>Eurotiomycetes</taxon>
        <taxon>Chaetothyriomycetidae</taxon>
        <taxon>Chaetothyriales</taxon>
        <taxon>Herpotrichiellaceae</taxon>
        <taxon>Exophiala</taxon>
    </lineage>
</organism>
<dbReference type="AlphaFoldDB" id="A0A438MR55"/>
<dbReference type="SMART" id="SM00443">
    <property type="entry name" value="G_patch"/>
    <property type="match status" value="1"/>
</dbReference>
<feature type="region of interest" description="Disordered" evidence="2">
    <location>
        <begin position="1"/>
        <end position="133"/>
    </location>
</feature>
<evidence type="ECO:0000259" key="3">
    <source>
        <dbReference type="PROSITE" id="PS50174"/>
    </source>
</evidence>
<dbReference type="OrthoDB" id="4822at2759"/>
<dbReference type="Pfam" id="PF01585">
    <property type="entry name" value="G-patch"/>
    <property type="match status" value="1"/>
</dbReference>
<dbReference type="VEuPathDB" id="FungiDB:PV10_01497"/>
<comment type="caution">
    <text evidence="4">The sequence shown here is derived from an EMBL/GenBank/DDBJ whole genome shotgun (WGS) entry which is preliminary data.</text>
</comment>
<proteinExistence type="inferred from homology"/>
<gene>
    <name evidence="4" type="ORF">B0A52_10040</name>
</gene>
<evidence type="ECO:0000256" key="2">
    <source>
        <dbReference type="SAM" id="MobiDB-lite"/>
    </source>
</evidence>
<accession>A0A438MR55</accession>
<dbReference type="InterPro" id="IPR000467">
    <property type="entry name" value="G_patch_dom"/>
</dbReference>
<dbReference type="InterPro" id="IPR045211">
    <property type="entry name" value="TFP11/STIP/Ntr1"/>
</dbReference>
<feature type="domain" description="G-patch" evidence="3">
    <location>
        <begin position="135"/>
        <end position="181"/>
    </location>
</feature>
<dbReference type="EMBL" id="NAJM01000069">
    <property type="protein sequence ID" value="RVX66106.1"/>
    <property type="molecule type" value="Genomic_DNA"/>
</dbReference>
<feature type="compositionally biased region" description="Basic residues" evidence="2">
    <location>
        <begin position="27"/>
        <end position="37"/>
    </location>
</feature>
<dbReference type="GO" id="GO:0071008">
    <property type="term" value="C:U2-type post-mRNA release spliceosomal complex"/>
    <property type="evidence" value="ECO:0007669"/>
    <property type="project" value="TreeGrafter"/>
</dbReference>
<evidence type="ECO:0000256" key="1">
    <source>
        <dbReference type="ARBA" id="ARBA00010900"/>
    </source>
</evidence>
<evidence type="ECO:0000313" key="4">
    <source>
        <dbReference type="EMBL" id="RVX66106.1"/>
    </source>
</evidence>
<feature type="region of interest" description="Disordered" evidence="2">
    <location>
        <begin position="171"/>
        <end position="216"/>
    </location>
</feature>
<feature type="compositionally biased region" description="Gly residues" evidence="2">
    <location>
        <begin position="71"/>
        <end position="83"/>
    </location>
</feature>
<feature type="compositionally biased region" description="Acidic residues" evidence="2">
    <location>
        <begin position="49"/>
        <end position="64"/>
    </location>
</feature>
<feature type="compositionally biased region" description="Polar residues" evidence="2">
    <location>
        <begin position="104"/>
        <end position="117"/>
    </location>
</feature>
<dbReference type="GO" id="GO:0003676">
    <property type="term" value="F:nucleic acid binding"/>
    <property type="evidence" value="ECO:0007669"/>
    <property type="project" value="InterPro"/>
</dbReference>